<comment type="caution">
    <text evidence="9">The sequence shown here is derived from an EMBL/GenBank/DDBJ whole genome shotgun (WGS) entry which is preliminary data.</text>
</comment>
<evidence type="ECO:0000256" key="4">
    <source>
        <dbReference type="ARBA" id="ARBA00022729"/>
    </source>
</evidence>
<gene>
    <name evidence="9" type="ORF">GYN08_11390</name>
</gene>
<dbReference type="CDD" id="cd06354">
    <property type="entry name" value="PBP1_PrnA-like"/>
    <property type="match status" value="1"/>
</dbReference>
<evidence type="ECO:0000256" key="3">
    <source>
        <dbReference type="ARBA" id="ARBA00022475"/>
    </source>
</evidence>
<comment type="similarity">
    <text evidence="2">Belongs to the BMP lipoprotein family.</text>
</comment>
<evidence type="ECO:0000313" key="10">
    <source>
        <dbReference type="Proteomes" id="UP000800303"/>
    </source>
</evidence>
<protein>
    <submittedName>
        <fullName evidence="9">BMP family ABC transporter substrate-binding protein</fullName>
    </submittedName>
</protein>
<dbReference type="EMBL" id="JAAFGS010000003">
    <property type="protein sequence ID" value="NGZ75925.1"/>
    <property type="molecule type" value="Genomic_DNA"/>
</dbReference>
<dbReference type="InterPro" id="IPR003760">
    <property type="entry name" value="PnrA-like"/>
</dbReference>
<evidence type="ECO:0000256" key="5">
    <source>
        <dbReference type="ARBA" id="ARBA00023136"/>
    </source>
</evidence>
<comment type="subcellular location">
    <subcellularLocation>
        <location evidence="1">Cell membrane</location>
        <topology evidence="1">Lipid-anchor</topology>
    </subcellularLocation>
</comment>
<evidence type="ECO:0000259" key="8">
    <source>
        <dbReference type="Pfam" id="PF02608"/>
    </source>
</evidence>
<keyword evidence="6" id="KW-0449">Lipoprotein</keyword>
<feature type="signal peptide" evidence="7">
    <location>
        <begin position="1"/>
        <end position="20"/>
    </location>
</feature>
<evidence type="ECO:0000256" key="6">
    <source>
        <dbReference type="ARBA" id="ARBA00023288"/>
    </source>
</evidence>
<keyword evidence="4 7" id="KW-0732">Signal</keyword>
<keyword evidence="5" id="KW-0472">Membrane</keyword>
<dbReference type="Pfam" id="PF02608">
    <property type="entry name" value="Bmp"/>
    <property type="match status" value="1"/>
</dbReference>
<keyword evidence="3" id="KW-1003">Cell membrane</keyword>
<keyword evidence="10" id="KW-1185">Reference proteome</keyword>
<organism evidence="9 10">
    <name type="scientific">Saccharibacillus alkalitolerans</name>
    <dbReference type="NCBI Taxonomy" id="2705290"/>
    <lineage>
        <taxon>Bacteria</taxon>
        <taxon>Bacillati</taxon>
        <taxon>Bacillota</taxon>
        <taxon>Bacilli</taxon>
        <taxon>Bacillales</taxon>
        <taxon>Paenibacillaceae</taxon>
        <taxon>Saccharibacillus</taxon>
    </lineage>
</organism>
<evidence type="ECO:0000313" key="9">
    <source>
        <dbReference type="EMBL" id="NGZ75925.1"/>
    </source>
</evidence>
<dbReference type="InterPro" id="IPR028082">
    <property type="entry name" value="Peripla_BP_I"/>
</dbReference>
<evidence type="ECO:0000256" key="1">
    <source>
        <dbReference type="ARBA" id="ARBA00004193"/>
    </source>
</evidence>
<evidence type="ECO:0000256" key="2">
    <source>
        <dbReference type="ARBA" id="ARBA00008610"/>
    </source>
</evidence>
<dbReference type="PROSITE" id="PS51257">
    <property type="entry name" value="PROKAR_LIPOPROTEIN"/>
    <property type="match status" value="1"/>
</dbReference>
<dbReference type="SUPFAM" id="SSF53822">
    <property type="entry name" value="Periplasmic binding protein-like I"/>
    <property type="match status" value="1"/>
</dbReference>
<dbReference type="Gene3D" id="3.40.50.2300">
    <property type="match status" value="2"/>
</dbReference>
<proteinExistence type="inferred from homology"/>
<reference evidence="9 10" key="1">
    <citation type="submission" date="2020-01" db="EMBL/GenBank/DDBJ databases">
        <title>Polyphasic characterisation and genomic insights into a novel alkali tolerant bacterium VR-M41.</title>
        <authorList>
            <person name="Vemuluri V.R."/>
        </authorList>
    </citation>
    <scope>NUCLEOTIDE SEQUENCE [LARGE SCALE GENOMIC DNA]</scope>
    <source>
        <strain evidence="9 10">VR-M41</strain>
    </source>
</reference>
<dbReference type="PANTHER" id="PTHR34296">
    <property type="entry name" value="TRANSCRIPTIONAL ACTIVATOR PROTEIN MED"/>
    <property type="match status" value="1"/>
</dbReference>
<sequence>MKKAVKLSLFMLLAFSLVLAACGNNNSGGSAKTGGEGEGSGAGSNIKIGMVTDTGGVNDKSFNQTSWEALQALKEEQGVKVEYLQSKSEADYQPNLNQFVKGGYNLTWGIGFALESALKEIAGQNPDANFAIIDAAVDAPNVESVLFSENEGAFLVGVVAGKTTKTNKIGFVGGMDSPTIKKFEIGFKAGIEAVNPDAQFTAVYASGFDKPDEGKAAAATLYNDGADIVFQAAGGTGTGVFNEAKDRKAQGQDVWVIGVDKDQSLEFGDDITLTSMIKRVDVAIKTVSQQVIDGTFKGGTTTVLGLKDDGVGIADTSSKNVSQEILDEVQSYKEKIVSGEVKVPTVE</sequence>
<dbReference type="InterPro" id="IPR050957">
    <property type="entry name" value="BMP_lipoprotein"/>
</dbReference>
<name>A0ABX0F6A2_9BACL</name>
<dbReference type="Proteomes" id="UP000800303">
    <property type="component" value="Unassembled WGS sequence"/>
</dbReference>
<dbReference type="RefSeq" id="WP_166274319.1">
    <property type="nucleotide sequence ID" value="NZ_JAAFGS010000003.1"/>
</dbReference>
<dbReference type="PANTHER" id="PTHR34296:SF2">
    <property type="entry name" value="ABC TRANSPORTER GUANOSINE-BINDING PROTEIN NUPN"/>
    <property type="match status" value="1"/>
</dbReference>
<feature type="chain" id="PRO_5046875403" evidence="7">
    <location>
        <begin position="21"/>
        <end position="347"/>
    </location>
</feature>
<accession>A0ABX0F6A2</accession>
<evidence type="ECO:0000256" key="7">
    <source>
        <dbReference type="SAM" id="SignalP"/>
    </source>
</evidence>
<feature type="domain" description="ABC transporter substrate-binding protein PnrA-like" evidence="8">
    <location>
        <begin position="49"/>
        <end position="345"/>
    </location>
</feature>